<gene>
    <name evidence="4" type="ORF">FALBO_9479</name>
</gene>
<dbReference type="OrthoDB" id="5083447at2759"/>
<organism evidence="4 5">
    <name type="scientific">Fusarium albosuccineum</name>
    <dbReference type="NCBI Taxonomy" id="1237068"/>
    <lineage>
        <taxon>Eukaryota</taxon>
        <taxon>Fungi</taxon>
        <taxon>Dikarya</taxon>
        <taxon>Ascomycota</taxon>
        <taxon>Pezizomycotina</taxon>
        <taxon>Sordariomycetes</taxon>
        <taxon>Hypocreomycetidae</taxon>
        <taxon>Hypocreales</taxon>
        <taxon>Nectriaceae</taxon>
        <taxon>Fusarium</taxon>
        <taxon>Fusarium decemcellulare species complex</taxon>
    </lineage>
</organism>
<dbReference type="CDD" id="cd12087">
    <property type="entry name" value="TM_EGFR-like"/>
    <property type="match status" value="1"/>
</dbReference>
<reference evidence="4 5" key="1">
    <citation type="submission" date="2020-01" db="EMBL/GenBank/DDBJ databases">
        <title>Identification and distribution of gene clusters putatively required for synthesis of sphingolipid metabolism inhibitors in phylogenetically diverse species of the filamentous fungus Fusarium.</title>
        <authorList>
            <person name="Kim H.-S."/>
            <person name="Busman M."/>
            <person name="Brown D.W."/>
            <person name="Divon H."/>
            <person name="Uhlig S."/>
            <person name="Proctor R.H."/>
        </authorList>
    </citation>
    <scope>NUCLEOTIDE SEQUENCE [LARGE SCALE GENOMIC DNA]</scope>
    <source>
        <strain evidence="4 5">NRRL 20459</strain>
    </source>
</reference>
<dbReference type="PANTHER" id="PTHR16861:SF4">
    <property type="entry name" value="SH3 DOMAIN PROTEIN (AFU_ORTHOLOGUE AFUA_1G13610)"/>
    <property type="match status" value="1"/>
</dbReference>
<keyword evidence="2" id="KW-1133">Transmembrane helix</keyword>
<sequence>MRFLLTCLVLTVAPLQCWATSCDFKGGFTIRRPGSCGQGFVDCDGGPPGISRCCPNGSHCMTLGKNSGNAYCCPTAKDCIGDLINVPKCPSNGTALWIREEFLDAGNLKNSFCCDDDWFGVDLNDGGGSACSRRGASLATNEATAEQYTRTASVCTEATSAATKHDTATSDPTEAASTGSSSEDSTDGDEASISGGAIAGIVIGSIAGVGLIGAAAFWIFRRRSVLRKGEQKSEYATAQQWNYVASEMDARPVYELPGKEPRRELDADNSRMT</sequence>
<feature type="transmembrane region" description="Helical" evidence="2">
    <location>
        <begin position="197"/>
        <end position="220"/>
    </location>
</feature>
<feature type="compositionally biased region" description="Low complexity" evidence="1">
    <location>
        <begin position="173"/>
        <end position="183"/>
    </location>
</feature>
<keyword evidence="3" id="KW-0732">Signal</keyword>
<dbReference type="PROSITE" id="PS51257">
    <property type="entry name" value="PROKAR_LIPOPROTEIN"/>
    <property type="match status" value="1"/>
</dbReference>
<keyword evidence="5" id="KW-1185">Reference proteome</keyword>
<evidence type="ECO:0000256" key="3">
    <source>
        <dbReference type="SAM" id="SignalP"/>
    </source>
</evidence>
<keyword evidence="2" id="KW-0472">Membrane</keyword>
<feature type="region of interest" description="Disordered" evidence="1">
    <location>
        <begin position="161"/>
        <end position="191"/>
    </location>
</feature>
<proteinExistence type="predicted"/>
<evidence type="ECO:0000313" key="4">
    <source>
        <dbReference type="EMBL" id="KAF4463695.1"/>
    </source>
</evidence>
<evidence type="ECO:0000313" key="5">
    <source>
        <dbReference type="Proteomes" id="UP000554235"/>
    </source>
</evidence>
<accession>A0A8H4P8Y8</accession>
<feature type="chain" id="PRO_5034678830" evidence="3">
    <location>
        <begin position="20"/>
        <end position="273"/>
    </location>
</feature>
<evidence type="ECO:0000256" key="1">
    <source>
        <dbReference type="SAM" id="MobiDB-lite"/>
    </source>
</evidence>
<comment type="caution">
    <text evidence="4">The sequence shown here is derived from an EMBL/GenBank/DDBJ whole genome shotgun (WGS) entry which is preliminary data.</text>
</comment>
<feature type="signal peptide" evidence="3">
    <location>
        <begin position="1"/>
        <end position="19"/>
    </location>
</feature>
<evidence type="ECO:0000256" key="2">
    <source>
        <dbReference type="SAM" id="Phobius"/>
    </source>
</evidence>
<dbReference type="EMBL" id="JAADYS010001322">
    <property type="protein sequence ID" value="KAF4463695.1"/>
    <property type="molecule type" value="Genomic_DNA"/>
</dbReference>
<keyword evidence="2" id="KW-0812">Transmembrane</keyword>
<protein>
    <submittedName>
        <fullName evidence="4">Glycophorin A domain</fullName>
    </submittedName>
</protein>
<dbReference type="PANTHER" id="PTHR16861">
    <property type="entry name" value="GLYCOPROTEIN 38"/>
    <property type="match status" value="1"/>
</dbReference>
<dbReference type="Proteomes" id="UP000554235">
    <property type="component" value="Unassembled WGS sequence"/>
</dbReference>
<dbReference type="AlphaFoldDB" id="A0A8H4P8Y8"/>
<name>A0A8H4P8Y8_9HYPO</name>